<dbReference type="Pfam" id="PF04073">
    <property type="entry name" value="tRNA_edit"/>
    <property type="match status" value="1"/>
</dbReference>
<dbReference type="SUPFAM" id="SSF55826">
    <property type="entry name" value="YbaK/ProRS associated domain"/>
    <property type="match status" value="1"/>
</dbReference>
<evidence type="ECO:0000256" key="1">
    <source>
        <dbReference type="ARBA" id="ARBA00009798"/>
    </source>
</evidence>
<dbReference type="PANTHER" id="PTHR30411:SF0">
    <property type="entry name" value="CYS-TRNA(PRO)_CYS-TRNA(CYS) DEACYLASE YBAK"/>
    <property type="match status" value="1"/>
</dbReference>
<proteinExistence type="inferred from homology"/>
<gene>
    <name evidence="6" type="primary">ybaK_1</name>
    <name evidence="6" type="ORF">ElP_60190</name>
</gene>
<comment type="similarity">
    <text evidence="1 4">Belongs to the prolyl-tRNA editing family. YbaK/EbsC subfamily.</text>
</comment>
<dbReference type="InterPro" id="IPR004369">
    <property type="entry name" value="Prolyl-tRNA_editing_YbaK/EbsC"/>
</dbReference>
<reference evidence="6 7" key="1">
    <citation type="submission" date="2019-02" db="EMBL/GenBank/DDBJ databases">
        <title>Deep-cultivation of Planctomycetes and their phenomic and genomic characterization uncovers novel biology.</title>
        <authorList>
            <person name="Wiegand S."/>
            <person name="Jogler M."/>
            <person name="Boedeker C."/>
            <person name="Pinto D."/>
            <person name="Vollmers J."/>
            <person name="Rivas-Marin E."/>
            <person name="Kohn T."/>
            <person name="Peeters S.H."/>
            <person name="Heuer A."/>
            <person name="Rast P."/>
            <person name="Oberbeckmann S."/>
            <person name="Bunk B."/>
            <person name="Jeske O."/>
            <person name="Meyerdierks A."/>
            <person name="Storesund J.E."/>
            <person name="Kallscheuer N."/>
            <person name="Luecker S."/>
            <person name="Lage O.M."/>
            <person name="Pohl T."/>
            <person name="Merkel B.J."/>
            <person name="Hornburger P."/>
            <person name="Mueller R.-W."/>
            <person name="Bruemmer F."/>
            <person name="Labrenz M."/>
            <person name="Spormann A.M."/>
            <person name="Op den Camp H."/>
            <person name="Overmann J."/>
            <person name="Amann R."/>
            <person name="Jetten M.S.M."/>
            <person name="Mascher T."/>
            <person name="Medema M.H."/>
            <person name="Devos D.P."/>
            <person name="Kaster A.-K."/>
            <person name="Ovreas L."/>
            <person name="Rohde M."/>
            <person name="Galperin M.Y."/>
            <person name="Jogler C."/>
        </authorList>
    </citation>
    <scope>NUCLEOTIDE SEQUENCE [LARGE SCALE GENOMIC DNA]</scope>
    <source>
        <strain evidence="6 7">ElP</strain>
    </source>
</reference>
<dbReference type="PANTHER" id="PTHR30411">
    <property type="entry name" value="CYTOPLASMIC PROTEIN"/>
    <property type="match status" value="1"/>
</dbReference>
<keyword evidence="3 4" id="KW-0456">Lyase</keyword>
<dbReference type="EMBL" id="CP036426">
    <property type="protein sequence ID" value="QDV38071.1"/>
    <property type="molecule type" value="Genomic_DNA"/>
</dbReference>
<dbReference type="Proteomes" id="UP000317835">
    <property type="component" value="Chromosome"/>
</dbReference>
<dbReference type="InterPro" id="IPR007214">
    <property type="entry name" value="YbaK/aa-tRNA-synth-assoc-dom"/>
</dbReference>
<evidence type="ECO:0000256" key="2">
    <source>
        <dbReference type="ARBA" id="ARBA00022917"/>
    </source>
</evidence>
<feature type="domain" description="YbaK/aminoacyl-tRNA synthetase-associated" evidence="5">
    <location>
        <begin position="36"/>
        <end position="152"/>
    </location>
</feature>
<keyword evidence="7" id="KW-1185">Reference proteome</keyword>
<name>A0A518HB71_9BACT</name>
<dbReference type="CDD" id="cd00002">
    <property type="entry name" value="YbaK_deacylase"/>
    <property type="match status" value="1"/>
</dbReference>
<dbReference type="KEGG" id="tpla:ElP_60190"/>
<dbReference type="EC" id="4.2.-.-" evidence="4"/>
<dbReference type="Gene3D" id="3.90.960.10">
    <property type="entry name" value="YbaK/aminoacyl-tRNA synthetase-associated domain"/>
    <property type="match status" value="1"/>
</dbReference>
<evidence type="ECO:0000256" key="4">
    <source>
        <dbReference type="PIRNR" id="PIRNR006181"/>
    </source>
</evidence>
<dbReference type="GO" id="GO:0006412">
    <property type="term" value="P:translation"/>
    <property type="evidence" value="ECO:0007669"/>
    <property type="project" value="UniProtKB-KW"/>
</dbReference>
<dbReference type="OrthoDB" id="9809296at2"/>
<dbReference type="PIRSF" id="PIRSF006181">
    <property type="entry name" value="EbsC_YbaK"/>
    <property type="match status" value="1"/>
</dbReference>
<dbReference type="InterPro" id="IPR036754">
    <property type="entry name" value="YbaK/aa-tRNA-synt-asso_dom_sf"/>
</dbReference>
<evidence type="ECO:0000313" key="7">
    <source>
        <dbReference type="Proteomes" id="UP000317835"/>
    </source>
</evidence>
<protein>
    <recommendedName>
        <fullName evidence="4">Cys-tRNA(Pro)/Cys-tRNA(Cys) deacylase</fullName>
        <ecNumber evidence="4">4.2.-.-</ecNumber>
    </recommendedName>
</protein>
<dbReference type="NCBIfam" id="TIGR00011">
    <property type="entry name" value="YbaK_EbsC"/>
    <property type="match status" value="1"/>
</dbReference>
<evidence type="ECO:0000259" key="5">
    <source>
        <dbReference type="Pfam" id="PF04073"/>
    </source>
</evidence>
<dbReference type="AlphaFoldDB" id="A0A518HB71"/>
<sequence>MRDHAVSAPKTNAVRLLERLGVPFELRPYEVDPDDLTAESVARKVGLPAEQVFKTLVARGTTSGVCLAVVPGNCELDPKALARSAGDKKIDTVPLREVEALTGYVRGGVTALACKKPYPVYLDETAELFEVISISAGVRGLQVVLAPGDYIRAVGARVAPIAREKS</sequence>
<dbReference type="GO" id="GO:0002161">
    <property type="term" value="F:aminoacyl-tRNA deacylase activity"/>
    <property type="evidence" value="ECO:0007669"/>
    <property type="project" value="InterPro"/>
</dbReference>
<keyword evidence="2 4" id="KW-0648">Protein biosynthesis</keyword>
<dbReference type="GO" id="GO:0016829">
    <property type="term" value="F:lyase activity"/>
    <property type="evidence" value="ECO:0007669"/>
    <property type="project" value="UniProtKB-KW"/>
</dbReference>
<evidence type="ECO:0000313" key="6">
    <source>
        <dbReference type="EMBL" id="QDV38071.1"/>
    </source>
</evidence>
<evidence type="ECO:0000256" key="3">
    <source>
        <dbReference type="ARBA" id="ARBA00023239"/>
    </source>
</evidence>
<organism evidence="6 7">
    <name type="scientific">Tautonia plasticadhaerens</name>
    <dbReference type="NCBI Taxonomy" id="2527974"/>
    <lineage>
        <taxon>Bacteria</taxon>
        <taxon>Pseudomonadati</taxon>
        <taxon>Planctomycetota</taxon>
        <taxon>Planctomycetia</taxon>
        <taxon>Isosphaerales</taxon>
        <taxon>Isosphaeraceae</taxon>
        <taxon>Tautonia</taxon>
    </lineage>
</organism>
<accession>A0A518HB71</accession>